<evidence type="ECO:0000313" key="1">
    <source>
        <dbReference type="EMBL" id="TCO62019.1"/>
    </source>
</evidence>
<accession>A0A4R2JXT4</accession>
<dbReference type="SUPFAM" id="SSF51621">
    <property type="entry name" value="Phosphoenolpyruvate/pyruvate domain"/>
    <property type="match status" value="1"/>
</dbReference>
<reference evidence="1 2" key="1">
    <citation type="submission" date="2019-03" db="EMBL/GenBank/DDBJ databases">
        <title>Genomic Encyclopedia of Type Strains, Phase IV (KMG-IV): sequencing the most valuable type-strain genomes for metagenomic binning, comparative biology and taxonomic classification.</title>
        <authorList>
            <person name="Goeker M."/>
        </authorList>
    </citation>
    <scope>NUCLEOTIDE SEQUENCE [LARGE SCALE GENOMIC DNA]</scope>
    <source>
        <strain evidence="1 2">DSM 45934</strain>
    </source>
</reference>
<dbReference type="PANTHER" id="PTHR42905">
    <property type="entry name" value="PHOSPHOENOLPYRUVATE CARBOXYLASE"/>
    <property type="match status" value="1"/>
</dbReference>
<organism evidence="1 2">
    <name type="scientific">Actinocrispum wychmicini</name>
    <dbReference type="NCBI Taxonomy" id="1213861"/>
    <lineage>
        <taxon>Bacteria</taxon>
        <taxon>Bacillati</taxon>
        <taxon>Actinomycetota</taxon>
        <taxon>Actinomycetes</taxon>
        <taxon>Pseudonocardiales</taxon>
        <taxon>Pseudonocardiaceae</taxon>
        <taxon>Actinocrispum</taxon>
    </lineage>
</organism>
<dbReference type="Pfam" id="PF13714">
    <property type="entry name" value="PEP_mutase"/>
    <property type="match status" value="1"/>
</dbReference>
<dbReference type="InterPro" id="IPR015813">
    <property type="entry name" value="Pyrv/PenolPyrv_kinase-like_dom"/>
</dbReference>
<evidence type="ECO:0000313" key="2">
    <source>
        <dbReference type="Proteomes" id="UP000295680"/>
    </source>
</evidence>
<dbReference type="Proteomes" id="UP000295680">
    <property type="component" value="Unassembled WGS sequence"/>
</dbReference>
<sequence length="297" mass="30644">MDSELLVTRQAMARRFAGMHAGPGVLVLPNAWDAGSAALLARVPMVRALGTTSAGMAAGYGLPDGELLSLDQLLAAITQLIRAVALPVTVDLEAGYGSTSDEVADSVASVIDAGAVGVNLEDGLPGQPNQLRSEEEHAARIAAARSAAGQLGVPIVVNARTDVYWRRIGRPDCRLAHAVYRLRSYAEAGADCVFVPGFPGPDVPDQQARDLIAELVGELAGTPLNLLADPSLPPVDVLAELGVCRLSTGSRLYRLGMAAVRDAAADLLTTGQSAALAAAENLSYAELLDVLSTAGTS</sequence>
<protein>
    <submittedName>
        <fullName evidence="1">2-methylisocitrate lyase-like PEP mutase family enzyme</fullName>
    </submittedName>
</protein>
<dbReference type="InterPro" id="IPR039556">
    <property type="entry name" value="ICL/PEPM"/>
</dbReference>
<keyword evidence="2" id="KW-1185">Reference proteome</keyword>
<gene>
    <name evidence="1" type="ORF">EV192_102156</name>
</gene>
<dbReference type="CDD" id="cd00377">
    <property type="entry name" value="ICL_PEPM"/>
    <property type="match status" value="1"/>
</dbReference>
<dbReference type="RefSeq" id="WP_165960310.1">
    <property type="nucleotide sequence ID" value="NZ_SLWS01000002.1"/>
</dbReference>
<dbReference type="GO" id="GO:0016829">
    <property type="term" value="F:lyase activity"/>
    <property type="evidence" value="ECO:0007669"/>
    <property type="project" value="UniProtKB-KW"/>
</dbReference>
<dbReference type="AlphaFoldDB" id="A0A4R2JXT4"/>
<keyword evidence="1" id="KW-0456">Lyase</keyword>
<comment type="caution">
    <text evidence="1">The sequence shown here is derived from an EMBL/GenBank/DDBJ whole genome shotgun (WGS) entry which is preliminary data.</text>
</comment>
<name>A0A4R2JXT4_9PSEU</name>
<dbReference type="InterPro" id="IPR040442">
    <property type="entry name" value="Pyrv_kinase-like_dom_sf"/>
</dbReference>
<proteinExistence type="predicted"/>
<dbReference type="EMBL" id="SLWS01000002">
    <property type="protein sequence ID" value="TCO62019.1"/>
    <property type="molecule type" value="Genomic_DNA"/>
</dbReference>
<dbReference type="Gene3D" id="3.20.20.60">
    <property type="entry name" value="Phosphoenolpyruvate-binding domains"/>
    <property type="match status" value="1"/>
</dbReference>
<dbReference type="PANTHER" id="PTHR42905:SF16">
    <property type="entry name" value="CARBOXYPHOSPHONOENOLPYRUVATE PHOSPHONOMUTASE-LIKE PROTEIN (AFU_ORTHOLOGUE AFUA_5G07230)"/>
    <property type="match status" value="1"/>
</dbReference>